<dbReference type="CDD" id="cd03360">
    <property type="entry name" value="LbH_AT_putative"/>
    <property type="match status" value="1"/>
</dbReference>
<feature type="site" description="Increases basicity of active site His" evidence="4">
    <location>
        <position position="128"/>
    </location>
</feature>
<evidence type="ECO:0000313" key="8">
    <source>
        <dbReference type="Proteomes" id="UP000322545"/>
    </source>
</evidence>
<dbReference type="InterPro" id="IPR050179">
    <property type="entry name" value="Trans_hexapeptide_repeat"/>
</dbReference>
<reference evidence="7 8" key="1">
    <citation type="submission" date="2016-11" db="EMBL/GenBank/DDBJ databases">
        <authorList>
            <person name="Varghese N."/>
            <person name="Submissions S."/>
        </authorList>
    </citation>
    <scope>NUCLEOTIDE SEQUENCE [LARGE SCALE GENOMIC DNA]</scope>
    <source>
        <strain evidence="7 8">DSM 28249</strain>
    </source>
</reference>
<feature type="binding site" evidence="5">
    <location>
        <begin position="32"/>
        <end position="33"/>
    </location>
    <ligand>
        <name>substrate</name>
    </ligand>
</feature>
<dbReference type="InterPro" id="IPR018357">
    <property type="entry name" value="Hexapep_transf_CS"/>
</dbReference>
<gene>
    <name evidence="7" type="ORF">SAMN05443432_11259</name>
</gene>
<dbReference type="PROSITE" id="PS00101">
    <property type="entry name" value="HEXAPEP_TRANSFERASES"/>
    <property type="match status" value="1"/>
</dbReference>
<dbReference type="Gene3D" id="2.160.10.10">
    <property type="entry name" value="Hexapeptide repeat proteins"/>
    <property type="match status" value="1"/>
</dbReference>
<dbReference type="GO" id="GO:0016746">
    <property type="term" value="F:acyltransferase activity"/>
    <property type="evidence" value="ECO:0007669"/>
    <property type="project" value="UniProtKB-KW"/>
</dbReference>
<comment type="similarity">
    <text evidence="1">Belongs to the transferase hexapeptide repeat family.</text>
</comment>
<dbReference type="SUPFAM" id="SSF51161">
    <property type="entry name" value="Trimeric LpxA-like enzymes"/>
    <property type="match status" value="1"/>
</dbReference>
<protein>
    <submittedName>
        <fullName evidence="7">Sugar O-acyltransferase, sialic acid O-acetyltransferase NeuD family</fullName>
    </submittedName>
</protein>
<dbReference type="Proteomes" id="UP000322545">
    <property type="component" value="Unassembled WGS sequence"/>
</dbReference>
<sequence>MSKLFIIGASGHGKVVADTAEACGFTDIAFLDDVWPEKTMNAHWPVVGLPDRERSPLFCAVGNNQTRARFFDKLYLDDSPVLIHPHASISRYAAIGAGSLVVAGSVVTADASIGRGVILNTGCSVDHDCQIGDFVHISPGAHLAGGVCVGARSWVGIGAAVREGIRIGRDVMVAAGAAVVDDVEDGARVGGVPAQRI</sequence>
<feature type="active site" description="Proton acceptor" evidence="4">
    <location>
        <position position="127"/>
    </location>
</feature>
<keyword evidence="3" id="KW-0677">Repeat</keyword>
<dbReference type="RefSeq" id="WP_149780809.1">
    <property type="nucleotide sequence ID" value="NZ_FRCB01000012.1"/>
</dbReference>
<feature type="binding site" evidence="5">
    <location>
        <begin position="10"/>
        <end position="12"/>
    </location>
    <ligand>
        <name>substrate</name>
    </ligand>
</feature>
<feature type="binding site" evidence="5">
    <location>
        <position position="136"/>
    </location>
    <ligand>
        <name>acetyl-CoA</name>
        <dbReference type="ChEBI" id="CHEBI:57288"/>
    </ligand>
</feature>
<dbReference type="Pfam" id="PF17836">
    <property type="entry name" value="PglD_N"/>
    <property type="match status" value="1"/>
</dbReference>
<evidence type="ECO:0000256" key="2">
    <source>
        <dbReference type="ARBA" id="ARBA00022679"/>
    </source>
</evidence>
<evidence type="ECO:0000256" key="3">
    <source>
        <dbReference type="ARBA" id="ARBA00022737"/>
    </source>
</evidence>
<keyword evidence="8" id="KW-1185">Reference proteome</keyword>
<keyword evidence="2 7" id="KW-0808">Transferase</keyword>
<feature type="domain" description="PglD N-terminal" evidence="6">
    <location>
        <begin position="3"/>
        <end position="74"/>
    </location>
</feature>
<evidence type="ECO:0000259" key="6">
    <source>
        <dbReference type="Pfam" id="PF17836"/>
    </source>
</evidence>
<feature type="binding site" evidence="5">
    <location>
        <position position="157"/>
    </location>
    <ligand>
        <name>acetyl-CoA</name>
        <dbReference type="ChEBI" id="CHEBI:57288"/>
    </ligand>
</feature>
<evidence type="ECO:0000256" key="4">
    <source>
        <dbReference type="PIRSR" id="PIRSR620019-1"/>
    </source>
</evidence>
<dbReference type="NCBIfam" id="TIGR03570">
    <property type="entry name" value="NeuD_NnaD"/>
    <property type="match status" value="1"/>
</dbReference>
<dbReference type="AlphaFoldDB" id="A0A1M7KX93"/>
<dbReference type="EMBL" id="FRCB01000012">
    <property type="protein sequence ID" value="SHM70161.1"/>
    <property type="molecule type" value="Genomic_DNA"/>
</dbReference>
<organism evidence="7 8">
    <name type="scientific">Roseovarius litoreus</name>
    <dbReference type="NCBI Taxonomy" id="1155722"/>
    <lineage>
        <taxon>Bacteria</taxon>
        <taxon>Pseudomonadati</taxon>
        <taxon>Pseudomonadota</taxon>
        <taxon>Alphaproteobacteria</taxon>
        <taxon>Rhodobacterales</taxon>
        <taxon>Roseobacteraceae</taxon>
        <taxon>Roseovarius</taxon>
    </lineage>
</organism>
<dbReference type="InterPro" id="IPR011004">
    <property type="entry name" value="Trimer_LpxA-like_sf"/>
</dbReference>
<feature type="binding site" evidence="5">
    <location>
        <position position="62"/>
    </location>
    <ligand>
        <name>substrate</name>
    </ligand>
</feature>
<keyword evidence="7" id="KW-0012">Acyltransferase</keyword>
<dbReference type="PANTHER" id="PTHR43300:SF7">
    <property type="entry name" value="UDP-N-ACETYLBACILLOSAMINE N-ACETYLTRANSFERASE"/>
    <property type="match status" value="1"/>
</dbReference>
<dbReference type="Gene3D" id="3.40.50.20">
    <property type="match status" value="1"/>
</dbReference>
<evidence type="ECO:0000256" key="1">
    <source>
        <dbReference type="ARBA" id="ARBA00007274"/>
    </source>
</evidence>
<accession>A0A1M7KX93</accession>
<dbReference type="InterPro" id="IPR041561">
    <property type="entry name" value="PglD_N"/>
</dbReference>
<name>A0A1M7KX93_9RHOB</name>
<evidence type="ECO:0000256" key="5">
    <source>
        <dbReference type="PIRSR" id="PIRSR620019-2"/>
    </source>
</evidence>
<dbReference type="PANTHER" id="PTHR43300">
    <property type="entry name" value="ACETYLTRANSFERASE"/>
    <property type="match status" value="1"/>
</dbReference>
<evidence type="ECO:0000313" key="7">
    <source>
        <dbReference type="EMBL" id="SHM70161.1"/>
    </source>
</evidence>
<proteinExistence type="inferred from homology"/>
<dbReference type="InterPro" id="IPR020019">
    <property type="entry name" value="AcTrfase_PglD-like"/>
</dbReference>